<dbReference type="SUPFAM" id="SSF57850">
    <property type="entry name" value="RING/U-box"/>
    <property type="match status" value="1"/>
</dbReference>
<evidence type="ECO:0000256" key="17">
    <source>
        <dbReference type="PROSITE-ProRule" id="PRU00221"/>
    </source>
</evidence>
<dbReference type="InterPro" id="IPR036322">
    <property type="entry name" value="WD40_repeat_dom_sf"/>
</dbReference>
<dbReference type="InterPro" id="IPR038959">
    <property type="entry name" value="Prp19"/>
</dbReference>
<dbReference type="Proteomes" id="UP000006727">
    <property type="component" value="Chromosome 6"/>
</dbReference>
<keyword evidence="8 18" id="KW-0747">Spliceosome</keyword>
<keyword evidence="11 18" id="KW-0833">Ubl conjugation pathway</keyword>
<evidence type="ECO:0000313" key="22">
    <source>
        <dbReference type="EnsemblPlants" id="Pp3c6_19920V3.1"/>
    </source>
</evidence>
<comment type="catalytic activity">
    <reaction evidence="18">
        <text>S-ubiquitinyl-[E2 ubiquitin-conjugating enzyme]-L-cysteine + [acceptor protein]-L-lysine = [E2 ubiquitin-conjugating enzyme]-L-cysteine + N(6)-ubiquitinyl-[acceptor protein]-L-lysine.</text>
        <dbReference type="EC" id="2.3.2.27"/>
    </reaction>
</comment>
<dbReference type="OMA" id="SLDQHWA"/>
<evidence type="ECO:0000256" key="13">
    <source>
        <dbReference type="ARBA" id="ARBA00023187"/>
    </source>
</evidence>
<dbReference type="RefSeq" id="XP_024378031.1">
    <property type="nucleotide sequence ID" value="XM_024522263.2"/>
</dbReference>
<dbReference type="InterPro" id="IPR013915">
    <property type="entry name" value="Prp19_cc"/>
</dbReference>
<dbReference type="STRING" id="3218.A9RKG4"/>
<keyword evidence="6 18" id="KW-0507">mRNA processing</keyword>
<evidence type="ECO:0000259" key="20">
    <source>
        <dbReference type="PROSITE" id="PS51698"/>
    </source>
</evidence>
<keyword evidence="14 18" id="KW-0234">DNA repair</keyword>
<dbReference type="HOGENOM" id="CLU_023894_1_1_1"/>
<keyword evidence="4 17" id="KW-0853">WD repeat</keyword>
<dbReference type="EMBL" id="ABEU02000006">
    <property type="protein sequence ID" value="PNR52841.1"/>
    <property type="molecule type" value="Genomic_DNA"/>
</dbReference>
<dbReference type="EC" id="2.3.2.27" evidence="18"/>
<organism evidence="21">
    <name type="scientific">Physcomitrium patens</name>
    <name type="common">Spreading-leaved earth moss</name>
    <name type="synonym">Physcomitrella patens</name>
    <dbReference type="NCBI Taxonomy" id="3218"/>
    <lineage>
        <taxon>Eukaryota</taxon>
        <taxon>Viridiplantae</taxon>
        <taxon>Streptophyta</taxon>
        <taxon>Embryophyta</taxon>
        <taxon>Bryophyta</taxon>
        <taxon>Bryophytina</taxon>
        <taxon>Bryopsida</taxon>
        <taxon>Funariidae</taxon>
        <taxon>Funariales</taxon>
        <taxon>Funariaceae</taxon>
        <taxon>Physcomitrium</taxon>
    </lineage>
</organism>
<dbReference type="InterPro" id="IPR015943">
    <property type="entry name" value="WD40/YVTN_repeat-like_dom_sf"/>
</dbReference>
<dbReference type="PANTHER" id="PTHR43995:SF1">
    <property type="entry name" value="PRE-MRNA-PROCESSING FACTOR 19"/>
    <property type="match status" value="1"/>
</dbReference>
<dbReference type="EnsemblPlants" id="Pp3c6_19920V3.1">
    <property type="protein sequence ID" value="Pp3c6_19920V3.1"/>
    <property type="gene ID" value="Pp3c6_19920"/>
</dbReference>
<dbReference type="InterPro" id="IPR055340">
    <property type="entry name" value="RING-Ubox_PRP19"/>
</dbReference>
<feature type="repeat" description="WD" evidence="17">
    <location>
        <begin position="262"/>
        <end position="294"/>
    </location>
</feature>
<evidence type="ECO:0000256" key="2">
    <source>
        <dbReference type="ARBA" id="ARBA00004906"/>
    </source>
</evidence>
<evidence type="ECO:0000256" key="3">
    <source>
        <dbReference type="ARBA" id="ARBA00006388"/>
    </source>
</evidence>
<dbReference type="GO" id="GO:0061630">
    <property type="term" value="F:ubiquitin protein ligase activity"/>
    <property type="evidence" value="ECO:0007669"/>
    <property type="project" value="UniProtKB-UniRule"/>
</dbReference>
<dbReference type="OrthoDB" id="687049at2759"/>
<feature type="repeat" description="WD" evidence="17">
    <location>
        <begin position="307"/>
        <end position="348"/>
    </location>
</feature>
<dbReference type="Gramene" id="Pp3c6_19920V3.2">
    <property type="protein sequence ID" value="Pp3c6_19920V3.2"/>
    <property type="gene ID" value="Pp3c6_19920"/>
</dbReference>
<dbReference type="CDD" id="cd00200">
    <property type="entry name" value="WD40"/>
    <property type="match status" value="1"/>
</dbReference>
<dbReference type="SMART" id="SM00504">
    <property type="entry name" value="Ubox"/>
    <property type="match status" value="1"/>
</dbReference>
<evidence type="ECO:0000256" key="10">
    <source>
        <dbReference type="ARBA" id="ARBA00022763"/>
    </source>
</evidence>
<dbReference type="InterPro" id="IPR013083">
    <property type="entry name" value="Znf_RING/FYVE/PHD"/>
</dbReference>
<dbReference type="GO" id="GO:0045087">
    <property type="term" value="P:innate immune response"/>
    <property type="evidence" value="ECO:0007669"/>
    <property type="project" value="UniProtKB-KW"/>
</dbReference>
<feature type="repeat" description="WD" evidence="17">
    <location>
        <begin position="489"/>
        <end position="522"/>
    </location>
</feature>
<evidence type="ECO:0000313" key="21">
    <source>
        <dbReference type="EMBL" id="PNR52841.1"/>
    </source>
</evidence>
<keyword evidence="9" id="KW-0677">Repeat</keyword>
<comment type="similarity">
    <text evidence="3 18">Belongs to the WD repeat PRP19 family.</text>
</comment>
<dbReference type="Pfam" id="PF08606">
    <property type="entry name" value="Prp19"/>
    <property type="match status" value="1"/>
</dbReference>
<evidence type="ECO:0000256" key="6">
    <source>
        <dbReference type="ARBA" id="ARBA00022664"/>
    </source>
</evidence>
<evidence type="ECO:0000313" key="23">
    <source>
        <dbReference type="Proteomes" id="UP000006727"/>
    </source>
</evidence>
<dbReference type="GO" id="GO:0070534">
    <property type="term" value="P:protein K63-linked ubiquitination"/>
    <property type="evidence" value="ECO:0007669"/>
    <property type="project" value="UniProtKB-UniRule"/>
</dbReference>
<accession>A9RKG4</accession>
<dbReference type="PANTHER" id="PTHR43995">
    <property type="entry name" value="PRE-MRNA-PROCESSING FACTOR 19"/>
    <property type="match status" value="1"/>
</dbReference>
<evidence type="ECO:0000256" key="8">
    <source>
        <dbReference type="ARBA" id="ARBA00022728"/>
    </source>
</evidence>
<dbReference type="CDD" id="cd16656">
    <property type="entry name" value="RING-Ubox_PRP19"/>
    <property type="match status" value="1"/>
</dbReference>
<dbReference type="AlphaFoldDB" id="A9RKG4"/>
<keyword evidence="13 18" id="KW-0508">mRNA splicing</keyword>
<keyword evidence="5" id="KW-0399">Innate immunity</keyword>
<dbReference type="PROSITE" id="PS50294">
    <property type="entry name" value="WD_REPEATS_REGION"/>
    <property type="match status" value="2"/>
</dbReference>
<dbReference type="InterPro" id="IPR003613">
    <property type="entry name" value="Ubox_domain"/>
</dbReference>
<dbReference type="GO" id="GO:0000974">
    <property type="term" value="C:Prp19 complex"/>
    <property type="evidence" value="ECO:0000318"/>
    <property type="project" value="GO_Central"/>
</dbReference>
<evidence type="ECO:0000256" key="9">
    <source>
        <dbReference type="ARBA" id="ARBA00022737"/>
    </source>
</evidence>
<keyword evidence="12" id="KW-0391">Immunity</keyword>
<dbReference type="GeneID" id="112283511"/>
<dbReference type="eggNOG" id="KOG0289">
    <property type="taxonomic scope" value="Eukaryota"/>
</dbReference>
<reference evidence="21 23" key="1">
    <citation type="journal article" date="2008" name="Science">
        <title>The Physcomitrella genome reveals evolutionary insights into the conquest of land by plants.</title>
        <authorList>
            <person name="Rensing S."/>
            <person name="Lang D."/>
            <person name="Zimmer A."/>
            <person name="Terry A."/>
            <person name="Salamov A."/>
            <person name="Shapiro H."/>
            <person name="Nishiyama T."/>
            <person name="Perroud P.-F."/>
            <person name="Lindquist E."/>
            <person name="Kamisugi Y."/>
            <person name="Tanahashi T."/>
            <person name="Sakakibara K."/>
            <person name="Fujita T."/>
            <person name="Oishi K."/>
            <person name="Shin-I T."/>
            <person name="Kuroki Y."/>
            <person name="Toyoda A."/>
            <person name="Suzuki Y."/>
            <person name="Hashimoto A."/>
            <person name="Yamaguchi K."/>
            <person name="Sugano A."/>
            <person name="Kohara Y."/>
            <person name="Fujiyama A."/>
            <person name="Anterola A."/>
            <person name="Aoki S."/>
            <person name="Ashton N."/>
            <person name="Barbazuk W.B."/>
            <person name="Barker E."/>
            <person name="Bennetzen J."/>
            <person name="Bezanilla M."/>
            <person name="Blankenship R."/>
            <person name="Cho S.H."/>
            <person name="Dutcher S."/>
            <person name="Estelle M."/>
            <person name="Fawcett J.A."/>
            <person name="Gundlach H."/>
            <person name="Hanada K."/>
            <person name="Heyl A."/>
            <person name="Hicks K.A."/>
            <person name="Hugh J."/>
            <person name="Lohr M."/>
            <person name="Mayer K."/>
            <person name="Melkozernov A."/>
            <person name="Murata T."/>
            <person name="Nelson D."/>
            <person name="Pils B."/>
            <person name="Prigge M."/>
            <person name="Reiss B."/>
            <person name="Renner T."/>
            <person name="Rombauts S."/>
            <person name="Rushton P."/>
            <person name="Sanderfoot A."/>
            <person name="Schween G."/>
            <person name="Shiu S.-H."/>
            <person name="Stueber K."/>
            <person name="Theodoulou F.L."/>
            <person name="Tu H."/>
            <person name="Van de Peer Y."/>
            <person name="Verrier P.J."/>
            <person name="Waters E."/>
            <person name="Wood A."/>
            <person name="Yang L."/>
            <person name="Cove D."/>
            <person name="Cuming A."/>
            <person name="Hasebe M."/>
            <person name="Lucas S."/>
            <person name="Mishler D.B."/>
            <person name="Reski R."/>
            <person name="Grigoriev I."/>
            <person name="Quatrano R.S."/>
            <person name="Boore J.L."/>
        </authorList>
    </citation>
    <scope>NUCLEOTIDE SEQUENCE [LARGE SCALE GENOMIC DNA]</scope>
    <source>
        <strain evidence="22 23">cv. Gransden 2004</strain>
    </source>
</reference>
<feature type="domain" description="U-box" evidence="20">
    <location>
        <begin position="1"/>
        <end position="70"/>
    </location>
</feature>
<dbReference type="GO" id="GO:0000398">
    <property type="term" value="P:mRNA splicing, via spliceosome"/>
    <property type="evidence" value="ECO:0000318"/>
    <property type="project" value="GO_Central"/>
</dbReference>
<evidence type="ECO:0000256" key="1">
    <source>
        <dbReference type="ARBA" id="ARBA00004123"/>
    </source>
</evidence>
<comment type="subunit">
    <text evidence="16">Homotetramer. Component of the multiprotein assembly MOS4-associated complex (MAC) at least composed of MOS4, CDC5, PRL1 and PRP19 which is related to the PRP19C/Prp19 complex/NTC/Nineteen complex identified in other organisms. Associated with the spliceosome.</text>
</comment>
<dbReference type="Gene3D" id="3.30.40.10">
    <property type="entry name" value="Zinc/RING finger domain, C3HC4 (zinc finger)"/>
    <property type="match status" value="1"/>
</dbReference>
<dbReference type="InterPro" id="IPR001680">
    <property type="entry name" value="WD40_rpt"/>
</dbReference>
<evidence type="ECO:0000256" key="16">
    <source>
        <dbReference type="ARBA" id="ARBA00065458"/>
    </source>
</evidence>
<dbReference type="Gene3D" id="2.130.10.10">
    <property type="entry name" value="YVTN repeat-like/Quinoprotein amine dehydrogenase"/>
    <property type="match status" value="1"/>
</dbReference>
<comment type="subcellular location">
    <subcellularLocation>
        <location evidence="1 18">Nucleus</location>
    </subcellularLocation>
</comment>
<keyword evidence="15 18" id="KW-0539">Nucleus</keyword>
<gene>
    <name evidence="22" type="primary">LOC112283511</name>
    <name evidence="21" type="ORF">PHYPA_009216</name>
</gene>
<dbReference type="SMART" id="SM00320">
    <property type="entry name" value="WD40"/>
    <property type="match status" value="7"/>
</dbReference>
<comment type="function">
    <text evidence="18">Ubiquitin-protein ligase which is mainly involved pre-mRNA splicing and DNA repair. Required for pre-mRNA splicing as component of the spliceosome.</text>
</comment>
<evidence type="ECO:0000256" key="19">
    <source>
        <dbReference type="SAM" id="MobiDB-lite"/>
    </source>
</evidence>
<name>A9RKG4_PHYPA</name>
<feature type="compositionally biased region" description="Low complexity" evidence="19">
    <location>
        <begin position="136"/>
        <end position="148"/>
    </location>
</feature>
<dbReference type="Gramene" id="Pp3c6_19920V3.1">
    <property type="protein sequence ID" value="Pp3c6_19920V3.1"/>
    <property type="gene ID" value="Pp3c6_19920"/>
</dbReference>
<dbReference type="SUPFAM" id="SSF50978">
    <property type="entry name" value="WD40 repeat-like"/>
    <property type="match status" value="1"/>
</dbReference>
<evidence type="ECO:0000256" key="12">
    <source>
        <dbReference type="ARBA" id="ARBA00022859"/>
    </source>
</evidence>
<dbReference type="Pfam" id="PF24814">
    <property type="entry name" value="WD40_Prp19"/>
    <property type="match status" value="1"/>
</dbReference>
<evidence type="ECO:0000256" key="4">
    <source>
        <dbReference type="ARBA" id="ARBA00022574"/>
    </source>
</evidence>
<dbReference type="GO" id="GO:0005737">
    <property type="term" value="C:cytoplasm"/>
    <property type="evidence" value="ECO:0000318"/>
    <property type="project" value="GO_Central"/>
</dbReference>
<keyword evidence="7 18" id="KW-0808">Transferase</keyword>
<dbReference type="PROSITE" id="PS50082">
    <property type="entry name" value="WD_REPEATS_2"/>
    <property type="match status" value="5"/>
</dbReference>
<comment type="pathway">
    <text evidence="2 18">Protein modification; protein ubiquitination.</text>
</comment>
<feature type="repeat" description="WD" evidence="17">
    <location>
        <begin position="359"/>
        <end position="392"/>
    </location>
</feature>
<evidence type="ECO:0000256" key="11">
    <source>
        <dbReference type="ARBA" id="ARBA00022786"/>
    </source>
</evidence>
<dbReference type="GO" id="GO:0071006">
    <property type="term" value="C:U2-type catalytic step 1 spliceosome"/>
    <property type="evidence" value="ECO:0000318"/>
    <property type="project" value="GO_Central"/>
</dbReference>
<reference evidence="21 23" key="2">
    <citation type="journal article" date="2018" name="Plant J.">
        <title>The Physcomitrella patens chromosome-scale assembly reveals moss genome structure and evolution.</title>
        <authorList>
            <person name="Lang D."/>
            <person name="Ullrich K.K."/>
            <person name="Murat F."/>
            <person name="Fuchs J."/>
            <person name="Jenkins J."/>
            <person name="Haas F.B."/>
            <person name="Piednoel M."/>
            <person name="Gundlach H."/>
            <person name="Van Bel M."/>
            <person name="Meyberg R."/>
            <person name="Vives C."/>
            <person name="Morata J."/>
            <person name="Symeonidi A."/>
            <person name="Hiss M."/>
            <person name="Muchero W."/>
            <person name="Kamisugi Y."/>
            <person name="Saleh O."/>
            <person name="Blanc G."/>
            <person name="Decker E.L."/>
            <person name="van Gessel N."/>
            <person name="Grimwood J."/>
            <person name="Hayes R.D."/>
            <person name="Graham S.W."/>
            <person name="Gunter L.E."/>
            <person name="McDaniel S.F."/>
            <person name="Hoernstein S.N.W."/>
            <person name="Larsson A."/>
            <person name="Li F.W."/>
            <person name="Perroud P.F."/>
            <person name="Phillips J."/>
            <person name="Ranjan P."/>
            <person name="Rokshar D.S."/>
            <person name="Rothfels C.J."/>
            <person name="Schneider L."/>
            <person name="Shu S."/>
            <person name="Stevenson D.W."/>
            <person name="Thummler F."/>
            <person name="Tillich M."/>
            <person name="Villarreal Aguilar J.C."/>
            <person name="Widiez T."/>
            <person name="Wong G.K."/>
            <person name="Wymore A."/>
            <person name="Zhang Y."/>
            <person name="Zimmer A.D."/>
            <person name="Quatrano R.S."/>
            <person name="Mayer K.F.X."/>
            <person name="Goodstein D."/>
            <person name="Casacuberta J.M."/>
            <person name="Vandepoele K."/>
            <person name="Reski R."/>
            <person name="Cuming A.C."/>
            <person name="Tuskan G.A."/>
            <person name="Maumus F."/>
            <person name="Salse J."/>
            <person name="Schmutz J."/>
            <person name="Rensing S.A."/>
        </authorList>
    </citation>
    <scope>NUCLEOTIDE SEQUENCE [LARGE SCALE GENOMIC DNA]</scope>
    <source>
        <strain evidence="22 23">cv. Gransden 2004</strain>
    </source>
</reference>
<reference evidence="22" key="3">
    <citation type="submission" date="2020-12" db="UniProtKB">
        <authorList>
            <consortium name="EnsemblPlants"/>
        </authorList>
    </citation>
    <scope>IDENTIFICATION</scope>
</reference>
<feature type="repeat" description="WD" evidence="17">
    <location>
        <begin position="393"/>
        <end position="433"/>
    </location>
</feature>
<keyword evidence="10 18" id="KW-0227">DNA damage</keyword>
<sequence>MFCSISGVTPEDPVVSRKSGLLFERRLIFKHLADNGTDPVTGEAMSVDDLISIKTNKAVKPRPLQAASIPGMLGLFQNEWDAVVLSNYALEQQLHTARQELSHALYQHDAACRVIARLKKERDEARELLLKAERQAPTAGPAPAAAPTVTSNGKRAPEADTQSEGPGKKPRQGISSDIIKELTDCNARLSGQRKKRQVSPTLATPDALEKYTQLTSHPLHSSSKPGILSIDVHQSKDLVLSGGVDGTAVVFNRSSGELVSTLSGHSKRVTSVKFVAKDECALTGSVDKTVKIWQGQEDGSYTCKHTLKDHSAEVRAVTVHATQNYFVTASADKTWNFYDLSTGLCLAQVNDPSVQDGYTSASFHPDGLILGTGTTESLVRIWDVKSQANVAKFEGHTGPVTDISFSENGYFLATAAQDGVKLWDLRKLKNFRSFAPYDSNTLTNTVEFDYSGSYLAVGGSDIRLYQVASVKQEWNTIKVFPDLSGTGKVTSVRFGPDASYLAVGSSDRNLRIFGAPTATSES</sequence>
<dbReference type="FunFam" id="3.30.40.10:FF:000027">
    <property type="entry name" value="Pre-mRNA-processing factor 19, putative"/>
    <property type="match status" value="1"/>
</dbReference>
<dbReference type="EnsemblPlants" id="Pp3c6_19920V3.2">
    <property type="protein sequence ID" value="Pp3c6_19920V3.2"/>
    <property type="gene ID" value="Pp3c6_19920"/>
</dbReference>
<dbReference type="GO" id="GO:0006281">
    <property type="term" value="P:DNA repair"/>
    <property type="evidence" value="ECO:0007669"/>
    <property type="project" value="UniProtKB-KW"/>
</dbReference>
<protein>
    <recommendedName>
        <fullName evidence="18">Pre-mRNA-processing factor 19</fullName>
        <ecNumber evidence="18">2.3.2.27</ecNumber>
    </recommendedName>
</protein>
<proteinExistence type="inferred from homology"/>
<evidence type="ECO:0000256" key="7">
    <source>
        <dbReference type="ARBA" id="ARBA00022679"/>
    </source>
</evidence>
<dbReference type="GO" id="GO:0004842">
    <property type="term" value="F:ubiquitin-protein transferase activity"/>
    <property type="evidence" value="ECO:0000318"/>
    <property type="project" value="GO_Central"/>
</dbReference>
<dbReference type="PROSITE" id="PS51698">
    <property type="entry name" value="U_BOX"/>
    <property type="match status" value="1"/>
</dbReference>
<evidence type="ECO:0000256" key="14">
    <source>
        <dbReference type="ARBA" id="ARBA00023204"/>
    </source>
</evidence>
<dbReference type="UniPathway" id="UPA00143"/>
<dbReference type="FunFam" id="2.130.10.10:FF:000043">
    <property type="entry name" value="pre-mRNA-processing factor 19"/>
    <property type="match status" value="1"/>
</dbReference>
<feature type="region of interest" description="Disordered" evidence="19">
    <location>
        <begin position="132"/>
        <end position="175"/>
    </location>
</feature>
<dbReference type="PaxDb" id="3218-PP1S14_250V6.2"/>
<evidence type="ECO:0000256" key="5">
    <source>
        <dbReference type="ARBA" id="ARBA00022588"/>
    </source>
</evidence>
<evidence type="ECO:0000256" key="18">
    <source>
        <dbReference type="RuleBase" id="RU367101"/>
    </source>
</evidence>
<keyword evidence="23" id="KW-1185">Reference proteome</keyword>
<evidence type="ECO:0000256" key="15">
    <source>
        <dbReference type="ARBA" id="ARBA00023242"/>
    </source>
</evidence>